<sequence length="625" mass="70529">MDMSGMDMSMGSESPFRPVNEKLAHALWYGIAGVVGLLTVARVIRILEGRRRHQLQLQDPSCTPSRPAGRLSQALATATTTWRELSYPQPVYFTGRISKYFSPLPVGRWLILISYWTVLLCFLWTNTIMAPDDPMYAYKWEIVGFRAAWVSISQIPFIYLLSCKFNPISMLTGISYERFNWLHRWAARTVFLTVIVHWSFFFRGWDIANFVKLEIQMMPMVKYGFGAWAVIGWMILSGFGFFRNQTYELFVAQHICAAATLLWLLYVHVPTYARYHIYMAIGFVAFDWSARIVWMLLRNTHILDRIRARAPGYATRLETLPGDRVRISIEDPAFRWKAGQHVYISLPRLGPLEMHPFTIANTCEESRDGRIVPLTMIVKAHSGFSKRLLEAAMSSKTSKRTYRAFLSGPWGMPPDLSHYESVVLIACSSGASFIVPLLQELVKRPSCARKVTLHWIIRSMDHLSWYEQDLIRLAEAIQQEDLRLQMVVHVTQSAQSISSVERLCGNQPAERKSVAAADSCSEESSTSGSAPSLDNGKGMFSAKQTQLKHSGYSMLSMRYGGRPTIDSMIRPAVEAALGETAVVVCGGLSVTAQTRTYVAALSDERGVHKGSGAQGIFLFSETYGW</sequence>
<accession>A0ACC3MMJ0</accession>
<dbReference type="EMBL" id="JAUTXU010000200">
    <property type="protein sequence ID" value="KAK3699190.1"/>
    <property type="molecule type" value="Genomic_DNA"/>
</dbReference>
<protein>
    <submittedName>
        <fullName evidence="1">Ferric-chelate reductase Frp1</fullName>
    </submittedName>
</protein>
<reference evidence="1" key="1">
    <citation type="submission" date="2023-07" db="EMBL/GenBank/DDBJ databases">
        <title>Black Yeasts Isolated from many extreme environments.</title>
        <authorList>
            <person name="Coleine C."/>
            <person name="Stajich J.E."/>
            <person name="Selbmann L."/>
        </authorList>
    </citation>
    <scope>NUCLEOTIDE SEQUENCE</scope>
    <source>
        <strain evidence="1">CCFEE 5714</strain>
    </source>
</reference>
<organism evidence="1 2">
    <name type="scientific">Vermiconidia calcicola</name>
    <dbReference type="NCBI Taxonomy" id="1690605"/>
    <lineage>
        <taxon>Eukaryota</taxon>
        <taxon>Fungi</taxon>
        <taxon>Dikarya</taxon>
        <taxon>Ascomycota</taxon>
        <taxon>Pezizomycotina</taxon>
        <taxon>Dothideomycetes</taxon>
        <taxon>Dothideomycetidae</taxon>
        <taxon>Mycosphaerellales</taxon>
        <taxon>Extremaceae</taxon>
        <taxon>Vermiconidia</taxon>
    </lineage>
</organism>
<gene>
    <name evidence="1" type="primary">FRP1_1</name>
    <name evidence="1" type="ORF">LTR37_016551</name>
</gene>
<name>A0ACC3MMJ0_9PEZI</name>
<dbReference type="Proteomes" id="UP001281147">
    <property type="component" value="Unassembled WGS sequence"/>
</dbReference>
<evidence type="ECO:0000313" key="2">
    <source>
        <dbReference type="Proteomes" id="UP001281147"/>
    </source>
</evidence>
<proteinExistence type="predicted"/>
<keyword evidence="2" id="KW-1185">Reference proteome</keyword>
<comment type="caution">
    <text evidence="1">The sequence shown here is derived from an EMBL/GenBank/DDBJ whole genome shotgun (WGS) entry which is preliminary data.</text>
</comment>
<evidence type="ECO:0000313" key="1">
    <source>
        <dbReference type="EMBL" id="KAK3699190.1"/>
    </source>
</evidence>